<evidence type="ECO:0000313" key="2">
    <source>
        <dbReference type="Proteomes" id="UP001273589"/>
    </source>
</evidence>
<dbReference type="RefSeq" id="WP_319691145.1">
    <property type="nucleotide sequence ID" value="NZ_JARAWN010000053.1"/>
</dbReference>
<reference evidence="1" key="1">
    <citation type="journal article" date="2023" name="Microb. Genom.">
        <title>Mesoterricola silvestris gen. nov., sp. nov., Mesoterricola sediminis sp. nov., Geothrix oryzae sp. nov., Geothrix edaphica sp. nov., Geothrix rubra sp. nov., and Geothrix limicola sp. nov., six novel members of Acidobacteriota isolated from soils.</title>
        <authorList>
            <person name="Weisberg A.J."/>
            <person name="Pearce E."/>
            <person name="Kramer C.G."/>
            <person name="Chang J.H."/>
            <person name="Clarke C.R."/>
        </authorList>
    </citation>
    <scope>NUCLEOTIDE SEQUENCE</scope>
    <source>
        <strain evidence="1">ND06-05F</strain>
    </source>
</reference>
<protein>
    <submittedName>
        <fullName evidence="1">Uncharacterized protein</fullName>
    </submittedName>
</protein>
<dbReference type="EMBL" id="JARAWN010000053">
    <property type="protein sequence ID" value="MDX3130470.1"/>
    <property type="molecule type" value="Genomic_DNA"/>
</dbReference>
<dbReference type="Proteomes" id="UP001273589">
    <property type="component" value="Unassembled WGS sequence"/>
</dbReference>
<evidence type="ECO:0000313" key="1">
    <source>
        <dbReference type="EMBL" id="MDX3130470.1"/>
    </source>
</evidence>
<dbReference type="AlphaFoldDB" id="A0AAJ2UL24"/>
<comment type="caution">
    <text evidence="1">The sequence shown here is derived from an EMBL/GenBank/DDBJ whole genome shotgun (WGS) entry which is preliminary data.</text>
</comment>
<organism evidence="1 2">
    <name type="scientific">Streptomyces europaeiscabiei</name>
    <dbReference type="NCBI Taxonomy" id="146819"/>
    <lineage>
        <taxon>Bacteria</taxon>
        <taxon>Bacillati</taxon>
        <taxon>Actinomycetota</taxon>
        <taxon>Actinomycetes</taxon>
        <taxon>Kitasatosporales</taxon>
        <taxon>Streptomycetaceae</taxon>
        <taxon>Streptomyces</taxon>
    </lineage>
</organism>
<gene>
    <name evidence="1" type="ORF">PV367_11835</name>
</gene>
<name>A0AAJ2UL24_9ACTN</name>
<sequence length="40" mass="4543">MGGPHPTRRLRTVADNGQYGWMKDTAIYSETDPVRDCYPS</sequence>
<accession>A0AAJ2UL24</accession>
<proteinExistence type="predicted"/>